<gene>
    <name evidence="1" type="ORF">AVDCRST_MAG93-9349</name>
</gene>
<evidence type="ECO:0000313" key="1">
    <source>
        <dbReference type="EMBL" id="CAA9383919.1"/>
    </source>
</evidence>
<accession>A0A6J4NFU1</accession>
<proteinExistence type="predicted"/>
<protein>
    <submittedName>
        <fullName evidence="1">Uncharacterized protein</fullName>
    </submittedName>
</protein>
<organism evidence="1">
    <name type="scientific">uncultured Chloroflexia bacterium</name>
    <dbReference type="NCBI Taxonomy" id="1672391"/>
    <lineage>
        <taxon>Bacteria</taxon>
        <taxon>Bacillati</taxon>
        <taxon>Chloroflexota</taxon>
        <taxon>Chloroflexia</taxon>
        <taxon>environmental samples</taxon>
    </lineage>
</organism>
<dbReference type="AlphaFoldDB" id="A0A6J4NFU1"/>
<dbReference type="EMBL" id="CADCTR010003137">
    <property type="protein sequence ID" value="CAA9383919.1"/>
    <property type="molecule type" value="Genomic_DNA"/>
</dbReference>
<sequence>MRSFKPLDTDDAIDLFPAATPRFVELIRSNNHHRRTEGIAIKERSRPVDLLQSSIGWSMRRSDEAR</sequence>
<reference evidence="1" key="1">
    <citation type="submission" date="2020-02" db="EMBL/GenBank/DDBJ databases">
        <authorList>
            <person name="Meier V. D."/>
        </authorList>
    </citation>
    <scope>NUCLEOTIDE SEQUENCE</scope>
    <source>
        <strain evidence="1">AVDCRST_MAG93</strain>
    </source>
</reference>
<name>A0A6J4NFU1_9CHLR</name>